<keyword evidence="1" id="KW-0472">Membrane</keyword>
<keyword evidence="1" id="KW-1133">Transmembrane helix</keyword>
<dbReference type="Proteomes" id="UP000641932">
    <property type="component" value="Unassembled WGS sequence"/>
</dbReference>
<dbReference type="RefSeq" id="WP_189131645.1">
    <property type="nucleotide sequence ID" value="NZ_BMMS01000009.1"/>
</dbReference>
<dbReference type="AlphaFoldDB" id="A0A917ZNG4"/>
<evidence type="ECO:0000256" key="1">
    <source>
        <dbReference type="SAM" id="Phobius"/>
    </source>
</evidence>
<feature type="transmembrane region" description="Helical" evidence="1">
    <location>
        <begin position="153"/>
        <end position="171"/>
    </location>
</feature>
<feature type="transmembrane region" description="Helical" evidence="1">
    <location>
        <begin position="72"/>
        <end position="92"/>
    </location>
</feature>
<dbReference type="EMBL" id="BMMS01000009">
    <property type="protein sequence ID" value="GGO87044.1"/>
    <property type="molecule type" value="Genomic_DNA"/>
</dbReference>
<proteinExistence type="predicted"/>
<comment type="caution">
    <text evidence="2">The sequence shown here is derived from an EMBL/GenBank/DDBJ whole genome shotgun (WGS) entry which is preliminary data.</text>
</comment>
<organism evidence="2 3">
    <name type="scientific">Wenjunlia tyrosinilytica</name>
    <dbReference type="NCBI Taxonomy" id="1544741"/>
    <lineage>
        <taxon>Bacteria</taxon>
        <taxon>Bacillati</taxon>
        <taxon>Actinomycetota</taxon>
        <taxon>Actinomycetes</taxon>
        <taxon>Kitasatosporales</taxon>
        <taxon>Streptomycetaceae</taxon>
        <taxon>Wenjunlia</taxon>
    </lineage>
</organism>
<accession>A0A917ZNG4</accession>
<keyword evidence="3" id="KW-1185">Reference proteome</keyword>
<protein>
    <submittedName>
        <fullName evidence="2">ABC transporter</fullName>
    </submittedName>
</protein>
<evidence type="ECO:0000313" key="2">
    <source>
        <dbReference type="EMBL" id="GGO87044.1"/>
    </source>
</evidence>
<reference evidence="2" key="1">
    <citation type="journal article" date="2014" name="Int. J. Syst. Evol. Microbiol.">
        <title>Complete genome sequence of Corynebacterium casei LMG S-19264T (=DSM 44701T), isolated from a smear-ripened cheese.</title>
        <authorList>
            <consortium name="US DOE Joint Genome Institute (JGI-PGF)"/>
            <person name="Walter F."/>
            <person name="Albersmeier A."/>
            <person name="Kalinowski J."/>
            <person name="Ruckert C."/>
        </authorList>
    </citation>
    <scope>NUCLEOTIDE SEQUENCE</scope>
    <source>
        <strain evidence="2">CGMCC 4.7201</strain>
    </source>
</reference>
<evidence type="ECO:0000313" key="3">
    <source>
        <dbReference type="Proteomes" id="UP000641932"/>
    </source>
</evidence>
<gene>
    <name evidence="2" type="ORF">GCM10012280_24620</name>
</gene>
<feature type="transmembrane region" description="Helical" evidence="1">
    <location>
        <begin position="256"/>
        <end position="274"/>
    </location>
</feature>
<feature type="transmembrane region" description="Helical" evidence="1">
    <location>
        <begin position="113"/>
        <end position="133"/>
    </location>
</feature>
<reference evidence="2" key="2">
    <citation type="submission" date="2020-09" db="EMBL/GenBank/DDBJ databases">
        <authorList>
            <person name="Sun Q."/>
            <person name="Zhou Y."/>
        </authorList>
    </citation>
    <scope>NUCLEOTIDE SEQUENCE</scope>
    <source>
        <strain evidence="2">CGMCC 4.7201</strain>
    </source>
</reference>
<name>A0A917ZNG4_9ACTN</name>
<feature type="transmembrane region" description="Helical" evidence="1">
    <location>
        <begin position="228"/>
        <end position="249"/>
    </location>
</feature>
<keyword evidence="1" id="KW-0812">Transmembrane</keyword>
<feature type="transmembrane region" description="Helical" evidence="1">
    <location>
        <begin position="178"/>
        <end position="198"/>
    </location>
</feature>
<sequence>MNALTAVRETVDAPAANRRRAVLALARFEAGRLLLHPLVFTAAVVYSVWLLWPGGSPQESFPVLQDMDRETQIGLELIGLAALVGANGAVLRSRRHGTEAHFGTLVLRPWQRTCAHLLSLVPLVLLTAAVVAAQLVRALTRPGVVGHASVNELATGPALVLLFAVVGVLLGRVFRSSFAAPLAVVVVIALTFVFGVGASGAEGFRRLSPLAFDEGGMPLPSHLMGRPAGWHLLYLAGLVTLTGAGAVLVSGGRSAAVKATAFGALAVCSVGAVLQSLGPSDALRAAREEATDRPSSMQECHRRGPTTYCAFPEFTPWTDEWDTVVRGVRGLAPDGVKERRLYVRQRVFATDGPSGPGSGTRPAVPSGLHWAEDDRAAGTPDAIAAGTAWGGGEKEIALAAAVAHQLVMGHGPRASSAVMCDGRGVLVFWLATQATEHTEGGLHSILAHSFGGGASIPSPADGLSAGLVLRDHEYAVVRALLDRPRAEAGARVKAEWGQLTAEGVSTERAAELLGVKAPPLTDDDRQWGCQ</sequence>
<feature type="transmembrane region" description="Helical" evidence="1">
    <location>
        <begin position="33"/>
        <end position="52"/>
    </location>
</feature>